<proteinExistence type="predicted"/>
<reference evidence="2" key="1">
    <citation type="submission" date="2016-10" db="EMBL/GenBank/DDBJ databases">
        <authorList>
            <person name="Varghese N."/>
            <person name="Submissions S."/>
        </authorList>
    </citation>
    <scope>NUCLEOTIDE SEQUENCE [LARGE SCALE GENOMIC DNA]</scope>
    <source>
        <strain evidence="2">DSM 45843</strain>
    </source>
</reference>
<organism evidence="1 2">
    <name type="scientific">Klenkia soli</name>
    <dbReference type="NCBI Taxonomy" id="1052260"/>
    <lineage>
        <taxon>Bacteria</taxon>
        <taxon>Bacillati</taxon>
        <taxon>Actinomycetota</taxon>
        <taxon>Actinomycetes</taxon>
        <taxon>Geodermatophilales</taxon>
        <taxon>Geodermatophilaceae</taxon>
        <taxon>Klenkia</taxon>
    </lineage>
</organism>
<protein>
    <submittedName>
        <fullName evidence="1">Uncharacterized protein</fullName>
    </submittedName>
</protein>
<dbReference type="RefSeq" id="WP_091241312.1">
    <property type="nucleotide sequence ID" value="NZ_FNIR01000003.1"/>
</dbReference>
<dbReference type="EMBL" id="FNIR01000003">
    <property type="protein sequence ID" value="SDO02503.1"/>
    <property type="molecule type" value="Genomic_DNA"/>
</dbReference>
<dbReference type="OrthoDB" id="9929333at2"/>
<dbReference type="Proteomes" id="UP000199088">
    <property type="component" value="Unassembled WGS sequence"/>
</dbReference>
<sequence>MLTVSRELGPVERQLGRVDLHAVDLDGLELSVGASLELLDEGGHRYPAVVVSIEPGRYGPFYSVQFAGPGTPPAPDKLPS</sequence>
<dbReference type="AlphaFoldDB" id="A0A1H0G6H1"/>
<evidence type="ECO:0000313" key="1">
    <source>
        <dbReference type="EMBL" id="SDO02503.1"/>
    </source>
</evidence>
<evidence type="ECO:0000313" key="2">
    <source>
        <dbReference type="Proteomes" id="UP000199088"/>
    </source>
</evidence>
<name>A0A1H0G6H1_9ACTN</name>
<accession>A0A1H0G6H1</accession>
<keyword evidence="2" id="KW-1185">Reference proteome</keyword>
<gene>
    <name evidence="1" type="ORF">SAMN05660199_01154</name>
</gene>